<proteinExistence type="predicted"/>
<dbReference type="InterPro" id="IPR018739">
    <property type="entry name" value="DUF2281"/>
</dbReference>
<evidence type="ECO:0000259" key="1">
    <source>
        <dbReference type="Pfam" id="PF10047"/>
    </source>
</evidence>
<dbReference type="EMBL" id="CP002683">
    <property type="protein sequence ID" value="AEH44521.1"/>
    <property type="molecule type" value="Genomic_DNA"/>
</dbReference>
<reference evidence="2 3" key="2">
    <citation type="journal article" date="2012" name="Stand. Genomic Sci.">
        <title>Complete genome sequence of the thermophilic sulfate-reducing ocean bacterium Thermodesulfatator indicus type strain (CIR29812(T)).</title>
        <authorList>
            <person name="Anderson I."/>
            <person name="Saunders E."/>
            <person name="Lapidus A."/>
            <person name="Nolan M."/>
            <person name="Lucas S."/>
            <person name="Tice H."/>
            <person name="Del Rio T.G."/>
            <person name="Cheng J.F."/>
            <person name="Han C."/>
            <person name="Tapia R."/>
            <person name="Goodwin L.A."/>
            <person name="Pitluck S."/>
            <person name="Liolios K."/>
            <person name="Mavromatis K."/>
            <person name="Pagani I."/>
            <person name="Ivanova N."/>
            <person name="Mikhailova N."/>
            <person name="Pati A."/>
            <person name="Chen A."/>
            <person name="Palaniappan K."/>
            <person name="Land M."/>
            <person name="Hauser L."/>
            <person name="Jeffries C.D."/>
            <person name="Chang Y.J."/>
            <person name="Brambilla E.M."/>
            <person name="Rohde M."/>
            <person name="Spring S."/>
            <person name="Goker M."/>
            <person name="Detter J.C."/>
            <person name="Woyke T."/>
            <person name="Bristow J."/>
            <person name="Eisen J.A."/>
            <person name="Markowitz V."/>
            <person name="Hugenholtz P."/>
            <person name="Kyrpides N.C."/>
            <person name="Klenk H.P."/>
        </authorList>
    </citation>
    <scope>NUCLEOTIDE SEQUENCE [LARGE SCALE GENOMIC DNA]</scope>
    <source>
        <strain evidence="3">DSM 15286 / JCM 11887 / CIR29812</strain>
    </source>
</reference>
<sequence>MSLAEKIIERVKSLPEDKQSEILDFIEFLSKKVNEEERKQWSQFSLETAMRGLETEESLYSLDDIKEKY</sequence>
<dbReference type="eggNOG" id="ENOG5033NFC">
    <property type="taxonomic scope" value="Bacteria"/>
</dbReference>
<dbReference type="HOGENOM" id="CLU_196676_0_0_0"/>
<reference evidence="3" key="1">
    <citation type="submission" date="2011-04" db="EMBL/GenBank/DDBJ databases">
        <title>The complete genome of Thermodesulfatator indicus DSM 15286.</title>
        <authorList>
            <person name="Lucas S."/>
            <person name="Copeland A."/>
            <person name="Lapidus A."/>
            <person name="Bruce D."/>
            <person name="Goodwin L."/>
            <person name="Pitluck S."/>
            <person name="Peters L."/>
            <person name="Kyrpides N."/>
            <person name="Mavromatis K."/>
            <person name="Pagani I."/>
            <person name="Ivanova N."/>
            <person name="Saunders L."/>
            <person name="Detter J.C."/>
            <person name="Tapia R."/>
            <person name="Han C."/>
            <person name="Land M."/>
            <person name="Hauser L."/>
            <person name="Markowitz V."/>
            <person name="Cheng J.-F."/>
            <person name="Hugenholtz P."/>
            <person name="Woyke T."/>
            <person name="Wu D."/>
            <person name="Spring S."/>
            <person name="Schroeder M."/>
            <person name="Brambilla E."/>
            <person name="Klenk H.-P."/>
            <person name="Eisen J.A."/>
        </authorList>
    </citation>
    <scope>NUCLEOTIDE SEQUENCE [LARGE SCALE GENOMIC DNA]</scope>
    <source>
        <strain evidence="3">DSM 15286 / JCM 11887 / CIR29812</strain>
    </source>
</reference>
<dbReference type="AlphaFoldDB" id="F8ABR9"/>
<evidence type="ECO:0000313" key="3">
    <source>
        <dbReference type="Proteomes" id="UP000006793"/>
    </source>
</evidence>
<dbReference type="PaxDb" id="667014-Thein_0641"/>
<accession>F8ABR9</accession>
<organism evidence="2 3">
    <name type="scientific">Thermodesulfatator indicus (strain DSM 15286 / JCM 11887 / CIR29812)</name>
    <dbReference type="NCBI Taxonomy" id="667014"/>
    <lineage>
        <taxon>Bacteria</taxon>
        <taxon>Pseudomonadati</taxon>
        <taxon>Thermodesulfobacteriota</taxon>
        <taxon>Thermodesulfobacteria</taxon>
        <taxon>Thermodesulfobacteriales</taxon>
        <taxon>Thermodesulfatatoraceae</taxon>
        <taxon>Thermodesulfatator</taxon>
    </lineage>
</organism>
<dbReference type="OrthoDB" id="9182357at2"/>
<evidence type="ECO:0000313" key="2">
    <source>
        <dbReference type="EMBL" id="AEH44521.1"/>
    </source>
</evidence>
<dbReference type="Pfam" id="PF10047">
    <property type="entry name" value="DUF2281"/>
    <property type="match status" value="1"/>
</dbReference>
<protein>
    <recommendedName>
        <fullName evidence="1">DUF2281 domain-containing protein</fullName>
    </recommendedName>
</protein>
<dbReference type="PATRIC" id="fig|667014.3.peg.663"/>
<gene>
    <name evidence="2" type="ordered locus">Thein_0641</name>
</gene>
<dbReference type="InParanoid" id="F8ABR9"/>
<name>F8ABR9_THEID</name>
<dbReference type="KEGG" id="tid:Thein_0641"/>
<dbReference type="Proteomes" id="UP000006793">
    <property type="component" value="Chromosome"/>
</dbReference>
<feature type="domain" description="DUF2281" evidence="1">
    <location>
        <begin position="6"/>
        <end position="41"/>
    </location>
</feature>
<dbReference type="RefSeq" id="WP_013907266.1">
    <property type="nucleotide sequence ID" value="NC_015681.1"/>
</dbReference>
<dbReference type="STRING" id="667014.Thein_0641"/>
<keyword evidence="3" id="KW-1185">Reference proteome</keyword>